<reference evidence="8" key="1">
    <citation type="submission" date="2020-10" db="EMBL/GenBank/DDBJ databases">
        <authorList>
            <person name="Gilroy R."/>
        </authorList>
    </citation>
    <scope>NUCLEOTIDE SEQUENCE</scope>
    <source>
        <strain evidence="8">USAMLcec3-3695</strain>
    </source>
</reference>
<dbReference type="InterPro" id="IPR000999">
    <property type="entry name" value="RNase_III_dom"/>
</dbReference>
<dbReference type="SUPFAM" id="SSF69065">
    <property type="entry name" value="RNase III domain-like"/>
    <property type="match status" value="1"/>
</dbReference>
<evidence type="ECO:0000256" key="5">
    <source>
        <dbReference type="ARBA" id="ARBA00022801"/>
    </source>
</evidence>
<evidence type="ECO:0000259" key="7">
    <source>
        <dbReference type="Pfam" id="PF00636"/>
    </source>
</evidence>
<protein>
    <recommendedName>
        <fullName evidence="6">Mini-ribonuclease 3</fullName>
        <shortName evidence="6">Mini-3</shortName>
        <shortName evidence="6">Mini-RNase 3</shortName>
        <ecNumber evidence="6">3.1.26.-</ecNumber>
    </recommendedName>
    <alternativeName>
        <fullName evidence="6">Mini-RNase III</fullName>
        <shortName evidence="6">Mini-III</shortName>
    </alternativeName>
</protein>
<evidence type="ECO:0000313" key="8">
    <source>
        <dbReference type="EMBL" id="HIU57992.1"/>
    </source>
</evidence>
<dbReference type="InterPro" id="IPR008226">
    <property type="entry name" value="Mini3_fam"/>
</dbReference>
<name>A0A9D1MD03_9FIRM</name>
<organism evidence="8 9">
    <name type="scientific">Candidatus Ornithomonoglobus merdipullorum</name>
    <dbReference type="NCBI Taxonomy" id="2840895"/>
    <lineage>
        <taxon>Bacteria</taxon>
        <taxon>Bacillati</taxon>
        <taxon>Bacillota</taxon>
        <taxon>Clostridia</taxon>
        <taxon>Candidatus Ornithomonoglobus</taxon>
    </lineage>
</organism>
<comment type="cofactor">
    <cofactor evidence="6">
        <name>Mg(2+)</name>
        <dbReference type="ChEBI" id="CHEBI:18420"/>
    </cofactor>
</comment>
<dbReference type="PANTHER" id="PTHR34276:SF1">
    <property type="entry name" value="MINI-RIBONUCLEASE 3"/>
    <property type="match status" value="1"/>
</dbReference>
<dbReference type="AlphaFoldDB" id="A0A9D1MD03"/>
<keyword evidence="5 6" id="KW-0378">Hydrolase</keyword>
<evidence type="ECO:0000256" key="1">
    <source>
        <dbReference type="ARBA" id="ARBA00022517"/>
    </source>
</evidence>
<dbReference type="EMBL" id="DVNB01000096">
    <property type="protein sequence ID" value="HIU57992.1"/>
    <property type="molecule type" value="Genomic_DNA"/>
</dbReference>
<dbReference type="GO" id="GO:0004525">
    <property type="term" value="F:ribonuclease III activity"/>
    <property type="evidence" value="ECO:0007669"/>
    <property type="project" value="InterPro"/>
</dbReference>
<sequence>MELRTMMRFTKPANEYNALVLAYIGDSLYDVYVRSRIIEEHSGMTAHKMHVEAIKFVSAHGQSVAVKNIEGKLSESELAAYKRGRNTKSFTVPKNADVGEYRRATGFEALLGWLYISGEEERLDEVMKLSYESLLTVGKTV</sequence>
<keyword evidence="6" id="KW-0694">RNA-binding</keyword>
<dbReference type="EC" id="3.1.26.-" evidence="6"/>
<comment type="caution">
    <text evidence="8">The sequence shown here is derived from an EMBL/GenBank/DDBJ whole genome shotgun (WGS) entry which is preliminary data.</text>
</comment>
<keyword evidence="6" id="KW-0460">Magnesium</keyword>
<gene>
    <name evidence="6" type="primary">mrnC</name>
    <name evidence="8" type="ORF">IAA61_09330</name>
</gene>
<keyword evidence="1 6" id="KW-0690">Ribosome biogenesis</keyword>
<dbReference type="Gene3D" id="1.10.1520.10">
    <property type="entry name" value="Ribonuclease III domain"/>
    <property type="match status" value="1"/>
</dbReference>
<feature type="domain" description="RNase III" evidence="7">
    <location>
        <begin position="20"/>
        <end position="118"/>
    </location>
</feature>
<feature type="active site" evidence="6">
    <location>
        <position position="26"/>
    </location>
</feature>
<comment type="subcellular location">
    <subcellularLocation>
        <location evidence="6">Cytoplasm</location>
    </subcellularLocation>
</comment>
<proteinExistence type="inferred from homology"/>
<dbReference type="InterPro" id="IPR036389">
    <property type="entry name" value="RNase_III_sf"/>
</dbReference>
<dbReference type="GO" id="GO:0019843">
    <property type="term" value="F:rRNA binding"/>
    <property type="evidence" value="ECO:0007669"/>
    <property type="project" value="UniProtKB-UniRule"/>
</dbReference>
<keyword evidence="4 6" id="KW-0255">Endonuclease</keyword>
<comment type="subunit">
    <text evidence="6">Homodimer.</text>
</comment>
<accession>A0A9D1MD03</accession>
<dbReference type="Pfam" id="PF00636">
    <property type="entry name" value="Ribonuclease_3"/>
    <property type="match status" value="1"/>
</dbReference>
<dbReference type="HAMAP" id="MF_01468">
    <property type="entry name" value="RNase_Mini_III"/>
    <property type="match status" value="1"/>
</dbReference>
<dbReference type="PANTHER" id="PTHR34276">
    <property type="entry name" value="MINI-RIBONUCLEASE 3"/>
    <property type="match status" value="1"/>
</dbReference>
<dbReference type="Proteomes" id="UP000824109">
    <property type="component" value="Unassembled WGS sequence"/>
</dbReference>
<keyword evidence="6" id="KW-0963">Cytoplasm</keyword>
<evidence type="ECO:0000256" key="4">
    <source>
        <dbReference type="ARBA" id="ARBA00022759"/>
    </source>
</evidence>
<evidence type="ECO:0000256" key="6">
    <source>
        <dbReference type="HAMAP-Rule" id="MF_01468"/>
    </source>
</evidence>
<dbReference type="GO" id="GO:0005737">
    <property type="term" value="C:cytoplasm"/>
    <property type="evidence" value="ECO:0007669"/>
    <property type="project" value="UniProtKB-SubCell"/>
</dbReference>
<keyword evidence="6" id="KW-0699">rRNA-binding</keyword>
<reference evidence="8" key="2">
    <citation type="journal article" date="2021" name="PeerJ">
        <title>Extensive microbial diversity within the chicken gut microbiome revealed by metagenomics and culture.</title>
        <authorList>
            <person name="Gilroy R."/>
            <person name="Ravi A."/>
            <person name="Getino M."/>
            <person name="Pursley I."/>
            <person name="Horton D.L."/>
            <person name="Alikhan N.F."/>
            <person name="Baker D."/>
            <person name="Gharbi K."/>
            <person name="Hall N."/>
            <person name="Watson M."/>
            <person name="Adriaenssens E.M."/>
            <person name="Foster-Nyarko E."/>
            <person name="Jarju S."/>
            <person name="Secka A."/>
            <person name="Antonio M."/>
            <person name="Oren A."/>
            <person name="Chaudhuri R.R."/>
            <person name="La Ragione R."/>
            <person name="Hildebrand F."/>
            <person name="Pallen M.J."/>
        </authorList>
    </citation>
    <scope>NUCLEOTIDE SEQUENCE</scope>
    <source>
        <strain evidence="8">USAMLcec3-3695</strain>
    </source>
</reference>
<evidence type="ECO:0000313" key="9">
    <source>
        <dbReference type="Proteomes" id="UP000824109"/>
    </source>
</evidence>
<comment type="similarity">
    <text evidence="6">Belongs to the MrnC RNase family.</text>
</comment>
<evidence type="ECO:0000256" key="2">
    <source>
        <dbReference type="ARBA" id="ARBA00022552"/>
    </source>
</evidence>
<dbReference type="PIRSF" id="PIRSF005520">
    <property type="entry name" value="UCP005520"/>
    <property type="match status" value="1"/>
</dbReference>
<comment type="function">
    <text evidence="6">Involved in correct processing of both the 5' and 3' ends of 23S rRNA precursor. Processes 30S rRNA precursor transcript even in absence of ribonuclease 3 (Rnc); Rnc processes 30S rRNA into smaller rRNA precursors.</text>
</comment>
<keyword evidence="3 6" id="KW-0540">Nuclease</keyword>
<evidence type="ECO:0000256" key="3">
    <source>
        <dbReference type="ARBA" id="ARBA00022722"/>
    </source>
</evidence>
<keyword evidence="2 6" id="KW-0698">rRNA processing</keyword>
<dbReference type="GO" id="GO:0006364">
    <property type="term" value="P:rRNA processing"/>
    <property type="evidence" value="ECO:0007669"/>
    <property type="project" value="UniProtKB-UniRule"/>
</dbReference>